<dbReference type="InterPro" id="IPR001155">
    <property type="entry name" value="OxRdtase_FMN_N"/>
</dbReference>
<protein>
    <recommendedName>
        <fullName evidence="7">NADH:flavin oxidoreductase/NADH oxidase N-terminal domain-containing protein</fullName>
    </recommendedName>
</protein>
<dbReference type="GO" id="GO:0009695">
    <property type="term" value="P:jasmonic acid biosynthetic process"/>
    <property type="evidence" value="ECO:0007669"/>
    <property type="project" value="TreeGrafter"/>
</dbReference>
<evidence type="ECO:0000313" key="9">
    <source>
        <dbReference type="Proteomes" id="UP001367508"/>
    </source>
</evidence>
<dbReference type="GO" id="GO:0031408">
    <property type="term" value="P:oxylipin biosynthetic process"/>
    <property type="evidence" value="ECO:0007669"/>
    <property type="project" value="TreeGrafter"/>
</dbReference>
<dbReference type="Gene3D" id="3.20.20.70">
    <property type="entry name" value="Aldolase class I"/>
    <property type="match status" value="1"/>
</dbReference>
<evidence type="ECO:0000256" key="3">
    <source>
        <dbReference type="ARBA" id="ARBA00022630"/>
    </source>
</evidence>
<proteinExistence type="inferred from homology"/>
<reference evidence="8 9" key="1">
    <citation type="submission" date="2024-01" db="EMBL/GenBank/DDBJ databases">
        <title>The genomes of 5 underutilized Papilionoideae crops provide insights into root nodulation and disease resistanc.</title>
        <authorList>
            <person name="Jiang F."/>
        </authorList>
    </citation>
    <scope>NUCLEOTIDE SEQUENCE [LARGE SCALE GENOMIC DNA]</scope>
    <source>
        <strain evidence="8">LVBAO_FW01</strain>
        <tissue evidence="8">Leaves</tissue>
    </source>
</reference>
<keyword evidence="6" id="KW-0812">Transmembrane</keyword>
<evidence type="ECO:0000313" key="8">
    <source>
        <dbReference type="EMBL" id="KAK7313797.1"/>
    </source>
</evidence>
<dbReference type="PANTHER" id="PTHR22893:SF112">
    <property type="entry name" value="12-OXOPHYTODIENOATE REDUCTASE 3"/>
    <property type="match status" value="1"/>
</dbReference>
<gene>
    <name evidence="8" type="ORF">VNO77_38998</name>
</gene>
<keyword evidence="4" id="KW-0288">FMN</keyword>
<name>A0AAN9KA96_CANGL</name>
<comment type="similarity">
    <text evidence="2">Belongs to the NADH:flavin oxidoreductase/NADH oxidase family.</text>
</comment>
<evidence type="ECO:0000259" key="7">
    <source>
        <dbReference type="Pfam" id="PF00724"/>
    </source>
</evidence>
<dbReference type="InterPro" id="IPR013785">
    <property type="entry name" value="Aldolase_TIM"/>
</dbReference>
<accession>A0AAN9KA96</accession>
<dbReference type="GO" id="GO:0016629">
    <property type="term" value="F:12-oxophytodienoate reductase activity"/>
    <property type="evidence" value="ECO:0007669"/>
    <property type="project" value="TreeGrafter"/>
</dbReference>
<dbReference type="GO" id="GO:0005777">
    <property type="term" value="C:peroxisome"/>
    <property type="evidence" value="ECO:0007669"/>
    <property type="project" value="TreeGrafter"/>
</dbReference>
<feature type="transmembrane region" description="Helical" evidence="6">
    <location>
        <begin position="20"/>
        <end position="42"/>
    </location>
</feature>
<dbReference type="GO" id="GO:0010181">
    <property type="term" value="F:FMN binding"/>
    <property type="evidence" value="ECO:0007669"/>
    <property type="project" value="InterPro"/>
</dbReference>
<keyword evidence="6" id="KW-1133">Transmembrane helix</keyword>
<keyword evidence="6" id="KW-0472">Membrane</keyword>
<keyword evidence="5" id="KW-0521">NADP</keyword>
<evidence type="ECO:0000256" key="5">
    <source>
        <dbReference type="ARBA" id="ARBA00022857"/>
    </source>
</evidence>
<comment type="cofactor">
    <cofactor evidence="1">
        <name>FMN</name>
        <dbReference type="ChEBI" id="CHEBI:58210"/>
    </cofactor>
</comment>
<sequence length="178" mass="19533">MKSLKEHDVSLFTHLASFENSLIFSLLGGGVFGFLIFSRASLSKNTSPSSERTRSFGESWCPEIRKACRVPNPLSFEQALLKQIKPGTIEAFANLYGSPMLSNQHKPRVFTASGISKIVQPYCQSVINGGFDGIKIHGVHGYLIDLSLKDGINKRTAEYGITRKSLQVLNEVVDVLGS</sequence>
<evidence type="ECO:0000256" key="2">
    <source>
        <dbReference type="ARBA" id="ARBA00005979"/>
    </source>
</evidence>
<dbReference type="AlphaFoldDB" id="A0AAN9KA96"/>
<dbReference type="InterPro" id="IPR045247">
    <property type="entry name" value="Oye-like"/>
</dbReference>
<evidence type="ECO:0000256" key="4">
    <source>
        <dbReference type="ARBA" id="ARBA00022643"/>
    </source>
</evidence>
<comment type="caution">
    <text evidence="8">The sequence shown here is derived from an EMBL/GenBank/DDBJ whole genome shotgun (WGS) entry which is preliminary data.</text>
</comment>
<organism evidence="8 9">
    <name type="scientific">Canavalia gladiata</name>
    <name type="common">Sword bean</name>
    <name type="synonym">Dolichos gladiatus</name>
    <dbReference type="NCBI Taxonomy" id="3824"/>
    <lineage>
        <taxon>Eukaryota</taxon>
        <taxon>Viridiplantae</taxon>
        <taxon>Streptophyta</taxon>
        <taxon>Embryophyta</taxon>
        <taxon>Tracheophyta</taxon>
        <taxon>Spermatophyta</taxon>
        <taxon>Magnoliopsida</taxon>
        <taxon>eudicotyledons</taxon>
        <taxon>Gunneridae</taxon>
        <taxon>Pentapetalae</taxon>
        <taxon>rosids</taxon>
        <taxon>fabids</taxon>
        <taxon>Fabales</taxon>
        <taxon>Fabaceae</taxon>
        <taxon>Papilionoideae</taxon>
        <taxon>50 kb inversion clade</taxon>
        <taxon>NPAAA clade</taxon>
        <taxon>indigoferoid/millettioid clade</taxon>
        <taxon>Phaseoleae</taxon>
        <taxon>Canavalia</taxon>
    </lineage>
</organism>
<evidence type="ECO:0000256" key="6">
    <source>
        <dbReference type="SAM" id="Phobius"/>
    </source>
</evidence>
<evidence type="ECO:0000256" key="1">
    <source>
        <dbReference type="ARBA" id="ARBA00001917"/>
    </source>
</evidence>
<dbReference type="EMBL" id="JAYMYQ010000009">
    <property type="protein sequence ID" value="KAK7313797.1"/>
    <property type="molecule type" value="Genomic_DNA"/>
</dbReference>
<keyword evidence="3" id="KW-0285">Flavoprotein</keyword>
<dbReference type="PANTHER" id="PTHR22893">
    <property type="entry name" value="NADH OXIDOREDUCTASE-RELATED"/>
    <property type="match status" value="1"/>
</dbReference>
<dbReference type="Proteomes" id="UP001367508">
    <property type="component" value="Unassembled WGS sequence"/>
</dbReference>
<dbReference type="SUPFAM" id="SSF51395">
    <property type="entry name" value="FMN-linked oxidoreductases"/>
    <property type="match status" value="1"/>
</dbReference>
<keyword evidence="9" id="KW-1185">Reference proteome</keyword>
<dbReference type="Pfam" id="PF00724">
    <property type="entry name" value="Oxidored_FMN"/>
    <property type="match status" value="1"/>
</dbReference>
<feature type="domain" description="NADH:flavin oxidoreductase/NADH oxidase N-terminal" evidence="7">
    <location>
        <begin position="103"/>
        <end position="174"/>
    </location>
</feature>